<organism evidence="8 9">
    <name type="scientific">Cyprinus carpio</name>
    <name type="common">Common carp</name>
    <dbReference type="NCBI Taxonomy" id="7962"/>
    <lineage>
        <taxon>Eukaryota</taxon>
        <taxon>Metazoa</taxon>
        <taxon>Chordata</taxon>
        <taxon>Craniata</taxon>
        <taxon>Vertebrata</taxon>
        <taxon>Euteleostomi</taxon>
        <taxon>Actinopterygii</taxon>
        <taxon>Neopterygii</taxon>
        <taxon>Teleostei</taxon>
        <taxon>Ostariophysi</taxon>
        <taxon>Cypriniformes</taxon>
        <taxon>Cyprinidae</taxon>
        <taxon>Cyprininae</taxon>
        <taxon>Cyprinus</taxon>
    </lineage>
</organism>
<evidence type="ECO:0000259" key="7">
    <source>
        <dbReference type="Pfam" id="PF02234"/>
    </source>
</evidence>
<proteinExistence type="inferred from homology"/>
<keyword evidence="3" id="KW-0649">Protein kinase inhibitor</keyword>
<reference evidence="8" key="1">
    <citation type="submission" date="2025-08" db="UniProtKB">
        <authorList>
            <consortium name="Ensembl"/>
        </authorList>
    </citation>
    <scope>IDENTIFICATION</scope>
</reference>
<evidence type="ECO:0000313" key="8">
    <source>
        <dbReference type="Ensembl" id="ENSCCRP00020014526.1"/>
    </source>
</evidence>
<feature type="region of interest" description="Disordered" evidence="6">
    <location>
        <begin position="181"/>
        <end position="216"/>
    </location>
</feature>
<feature type="domain" description="Cyclin-dependent kinase inhibitor" evidence="7">
    <location>
        <begin position="39"/>
        <end position="86"/>
    </location>
</feature>
<dbReference type="PANTHER" id="PTHR10265">
    <property type="entry name" value="CYCLIN-DEPENDENT KINASE INHIBITOR 1"/>
    <property type="match status" value="1"/>
</dbReference>
<comment type="similarity">
    <text evidence="2">Belongs to the CDI family.</text>
</comment>
<evidence type="ECO:0000256" key="6">
    <source>
        <dbReference type="SAM" id="MobiDB-lite"/>
    </source>
</evidence>
<dbReference type="InterPro" id="IPR003175">
    <property type="entry name" value="CDI_dom"/>
</dbReference>
<dbReference type="Pfam" id="PF02234">
    <property type="entry name" value="CDI"/>
    <property type="match status" value="1"/>
</dbReference>
<dbReference type="GO" id="GO:0004861">
    <property type="term" value="F:cyclin-dependent protein serine/threonine kinase inhibitor activity"/>
    <property type="evidence" value="ECO:0007669"/>
    <property type="project" value="InterPro"/>
</dbReference>
<dbReference type="Ensembl" id="ENSCCRT00020015998.1">
    <property type="protein sequence ID" value="ENSCCRP00020014526.1"/>
    <property type="gene ID" value="ENSCCRG00020007072.1"/>
</dbReference>
<accession>A0A8C2CMJ7</accession>
<evidence type="ECO:0000256" key="5">
    <source>
        <dbReference type="ARBA" id="ARBA00023306"/>
    </source>
</evidence>
<dbReference type="Proteomes" id="UP000694701">
    <property type="component" value="Unplaced"/>
</dbReference>
<comment type="subcellular location">
    <subcellularLocation>
        <location evidence="1">Nucleus</location>
    </subcellularLocation>
</comment>
<dbReference type="InterPro" id="IPR044898">
    <property type="entry name" value="CDI_dom_sf"/>
</dbReference>
<dbReference type="GO" id="GO:0005634">
    <property type="term" value="C:nucleus"/>
    <property type="evidence" value="ECO:0007669"/>
    <property type="project" value="UniProtKB-SubCell"/>
</dbReference>
<protein>
    <submittedName>
        <fullName evidence="8">Cyclin-dependent kinase inhibitor 1Cb</fullName>
    </submittedName>
</protein>
<feature type="compositionally biased region" description="Polar residues" evidence="6">
    <location>
        <begin position="204"/>
        <end position="216"/>
    </location>
</feature>
<keyword evidence="5" id="KW-0131">Cell cycle</keyword>
<dbReference type="Gene3D" id="4.10.365.10">
    <property type="entry name" value="p27"/>
    <property type="match status" value="1"/>
</dbReference>
<dbReference type="AlphaFoldDB" id="A0A8C2CMJ7"/>
<dbReference type="PANTHER" id="PTHR10265:SF44">
    <property type="entry name" value="CYCLIN-DEPENDENT KINASE INHIBITOR 1C"/>
    <property type="match status" value="1"/>
</dbReference>
<dbReference type="GO" id="GO:0045930">
    <property type="term" value="P:negative regulation of mitotic cell cycle"/>
    <property type="evidence" value="ECO:0007669"/>
    <property type="project" value="TreeGrafter"/>
</dbReference>
<evidence type="ECO:0000313" key="9">
    <source>
        <dbReference type="Proteomes" id="UP000694701"/>
    </source>
</evidence>
<evidence type="ECO:0000256" key="2">
    <source>
        <dbReference type="ARBA" id="ARBA00006726"/>
    </source>
</evidence>
<evidence type="ECO:0000256" key="4">
    <source>
        <dbReference type="ARBA" id="ARBA00023242"/>
    </source>
</evidence>
<name>A0A8C2CMJ7_CYPCA</name>
<keyword evidence="4" id="KW-0539">Nucleus</keyword>
<sequence>MSAVLLSTIAGERLTRRKAAPQRSADILPLLKRTQTCRNLFGPVDHDELKRELSSKLREISERDQLRWNFNFGEGQPLDGDLKWEESRAEDCPEFYRESSALSKRPLMDFPTTENITRVLPKSGGPSLIVLNQKNQPNKCKRRKLSRKTVARAQTKRLADTRITGKHLYYVKRKWTASARKAEKWSKNTSSEEEAVTEWWRENAGSNDVSQSDSRS</sequence>
<evidence type="ECO:0000256" key="3">
    <source>
        <dbReference type="ARBA" id="ARBA00023013"/>
    </source>
</evidence>
<evidence type="ECO:0000256" key="1">
    <source>
        <dbReference type="ARBA" id="ARBA00004123"/>
    </source>
</evidence>